<protein>
    <recommendedName>
        <fullName evidence="5">SPOR domain-containing protein</fullName>
    </recommendedName>
</protein>
<evidence type="ECO:0008006" key="5">
    <source>
        <dbReference type="Google" id="ProtNLM"/>
    </source>
</evidence>
<organism evidence="3 4">
    <name type="scientific">Propioniciclava soli</name>
    <dbReference type="NCBI Taxonomy" id="2775081"/>
    <lineage>
        <taxon>Bacteria</taxon>
        <taxon>Bacillati</taxon>
        <taxon>Actinomycetota</taxon>
        <taxon>Actinomycetes</taxon>
        <taxon>Propionibacteriales</taxon>
        <taxon>Propionibacteriaceae</taxon>
        <taxon>Propioniciclava</taxon>
    </lineage>
</organism>
<dbReference type="EMBL" id="CP115965">
    <property type="protein sequence ID" value="WZW99963.1"/>
    <property type="molecule type" value="Genomic_DNA"/>
</dbReference>
<evidence type="ECO:0000313" key="3">
    <source>
        <dbReference type="EMBL" id="WZW99963.1"/>
    </source>
</evidence>
<evidence type="ECO:0000313" key="4">
    <source>
        <dbReference type="Proteomes" id="UP001434337"/>
    </source>
</evidence>
<dbReference type="Proteomes" id="UP001434337">
    <property type="component" value="Chromosome"/>
</dbReference>
<dbReference type="RefSeq" id="WP_342373410.1">
    <property type="nucleotide sequence ID" value="NZ_CP115965.1"/>
</dbReference>
<keyword evidence="2" id="KW-1133">Transmembrane helix</keyword>
<sequence length="194" mass="19446">MTSNAPAPRGNLALGVALGAVVGILVVVFAWLQLVPRTAEPAPDPVTSPTVATTPDATTPVATTPDATSPAPEPSATTPSPTPTASPTPTPEATPSASAPPAGVVTELPAGTFVTVLRSLPQASVSAEEAMAQAAGMGNEQHRPVVLDSNAFGFTPDYWVVAVPGAASSQAAVAVCDDLGISDRNQCYPRRVGD</sequence>
<feature type="region of interest" description="Disordered" evidence="1">
    <location>
        <begin position="39"/>
        <end position="104"/>
    </location>
</feature>
<reference evidence="3 4" key="1">
    <citation type="journal article" date="2023" name="Environ Microbiome">
        <title>A coral-associated actinobacterium mitigates coral bleaching under heat stress.</title>
        <authorList>
            <person name="Li J."/>
            <person name="Zou Y."/>
            <person name="Li Q."/>
            <person name="Zhang J."/>
            <person name="Bourne D.G."/>
            <person name="Lyu Y."/>
            <person name="Liu C."/>
            <person name="Zhang S."/>
        </authorList>
    </citation>
    <scope>NUCLEOTIDE SEQUENCE [LARGE SCALE GENOMIC DNA]</scope>
    <source>
        <strain evidence="3 4">SCSIO 13291</strain>
    </source>
</reference>
<name>A0ABZ3CB54_9ACTN</name>
<keyword evidence="4" id="KW-1185">Reference proteome</keyword>
<gene>
    <name evidence="3" type="ORF">PCC79_07200</name>
</gene>
<feature type="compositionally biased region" description="Low complexity" evidence="1">
    <location>
        <begin position="45"/>
        <end position="79"/>
    </location>
</feature>
<feature type="compositionally biased region" description="Pro residues" evidence="1">
    <location>
        <begin position="80"/>
        <end position="92"/>
    </location>
</feature>
<feature type="transmembrane region" description="Helical" evidence="2">
    <location>
        <begin position="12"/>
        <end position="32"/>
    </location>
</feature>
<keyword evidence="2" id="KW-0472">Membrane</keyword>
<evidence type="ECO:0000256" key="2">
    <source>
        <dbReference type="SAM" id="Phobius"/>
    </source>
</evidence>
<keyword evidence="2" id="KW-0812">Transmembrane</keyword>
<accession>A0ABZ3CB54</accession>
<feature type="compositionally biased region" description="Low complexity" evidence="1">
    <location>
        <begin position="93"/>
        <end position="102"/>
    </location>
</feature>
<proteinExistence type="predicted"/>
<evidence type="ECO:0000256" key="1">
    <source>
        <dbReference type="SAM" id="MobiDB-lite"/>
    </source>
</evidence>